<dbReference type="PANTHER" id="PTHR43289:SF6">
    <property type="entry name" value="SERINE_THREONINE-PROTEIN KINASE NEKL-3"/>
    <property type="match status" value="1"/>
</dbReference>
<dbReference type="SMART" id="SM00220">
    <property type="entry name" value="S_TKc"/>
    <property type="match status" value="1"/>
</dbReference>
<organism evidence="9 10">
    <name type="scientific">Frigoriglobus tundricola</name>
    <dbReference type="NCBI Taxonomy" id="2774151"/>
    <lineage>
        <taxon>Bacteria</taxon>
        <taxon>Pseudomonadati</taxon>
        <taxon>Planctomycetota</taxon>
        <taxon>Planctomycetia</taxon>
        <taxon>Gemmatales</taxon>
        <taxon>Gemmataceae</taxon>
        <taxon>Frigoriglobus</taxon>
    </lineage>
</organism>
<keyword evidence="10" id="KW-1185">Reference proteome</keyword>
<keyword evidence="6 7" id="KW-0067">ATP-binding</keyword>
<evidence type="ECO:0000256" key="1">
    <source>
        <dbReference type="ARBA" id="ARBA00012513"/>
    </source>
</evidence>
<dbReference type="FunFam" id="1.10.510.10:FF:000021">
    <property type="entry name" value="Serine/threonine protein kinase"/>
    <property type="match status" value="1"/>
</dbReference>
<dbReference type="EC" id="2.7.11.1" evidence="1"/>
<keyword evidence="3" id="KW-0808">Transferase</keyword>
<name>A0A6M5YXL9_9BACT</name>
<dbReference type="InterPro" id="IPR000719">
    <property type="entry name" value="Prot_kinase_dom"/>
</dbReference>
<feature type="binding site" evidence="7">
    <location>
        <position position="119"/>
    </location>
    <ligand>
        <name>ATP</name>
        <dbReference type="ChEBI" id="CHEBI:30616"/>
    </ligand>
</feature>
<dbReference type="GO" id="GO:0004674">
    <property type="term" value="F:protein serine/threonine kinase activity"/>
    <property type="evidence" value="ECO:0007669"/>
    <property type="project" value="UniProtKB-KW"/>
</dbReference>
<dbReference type="CDD" id="cd14014">
    <property type="entry name" value="STKc_PknB_like"/>
    <property type="match status" value="1"/>
</dbReference>
<dbReference type="KEGG" id="ftj:FTUN_5601"/>
<dbReference type="PROSITE" id="PS50011">
    <property type="entry name" value="PROTEIN_KINASE_DOM"/>
    <property type="match status" value="1"/>
</dbReference>
<dbReference type="EMBL" id="CP053452">
    <property type="protein sequence ID" value="QJW98021.1"/>
    <property type="molecule type" value="Genomic_DNA"/>
</dbReference>
<feature type="domain" description="Protein kinase" evidence="8">
    <location>
        <begin position="90"/>
        <end position="356"/>
    </location>
</feature>
<keyword evidence="2 9" id="KW-0723">Serine/threonine-protein kinase</keyword>
<dbReference type="PROSITE" id="PS00107">
    <property type="entry name" value="PROTEIN_KINASE_ATP"/>
    <property type="match status" value="1"/>
</dbReference>
<dbReference type="Pfam" id="PF00069">
    <property type="entry name" value="Pkinase"/>
    <property type="match status" value="1"/>
</dbReference>
<evidence type="ECO:0000256" key="6">
    <source>
        <dbReference type="ARBA" id="ARBA00022840"/>
    </source>
</evidence>
<reference evidence="10" key="1">
    <citation type="submission" date="2020-05" db="EMBL/GenBank/DDBJ databases">
        <title>Frigoriglobus tundricola gen. nov., sp. nov., a psychrotolerant cellulolytic planctomycete of the family Gemmataceae with two divergent copies of 16S rRNA gene.</title>
        <authorList>
            <person name="Kulichevskaya I.S."/>
            <person name="Ivanova A.A."/>
            <person name="Naumoff D.G."/>
            <person name="Beletsky A.V."/>
            <person name="Rijpstra W.I.C."/>
            <person name="Sinninghe Damste J.S."/>
            <person name="Mardanov A.V."/>
            <person name="Ravin N.V."/>
            <person name="Dedysh S.N."/>
        </authorList>
    </citation>
    <scope>NUCLEOTIDE SEQUENCE [LARGE SCALE GENOMIC DNA]</scope>
    <source>
        <strain evidence="10">PL17</strain>
    </source>
</reference>
<dbReference type="InterPro" id="IPR011009">
    <property type="entry name" value="Kinase-like_dom_sf"/>
</dbReference>
<sequence length="691" mass="75120">MAGGPVPARHERLSVRALLGIEVVCDAFERELRAGRSPDWRAYLARGDGTNREALRAELVALDLTYRREHRTPAGARPEPAAEHGAGPPFTILRELGRGGMGVVYLALDPRLGRHVALKLLREGGVAAPDHVRRFLAEAQAVARMPHPNIVSVFEVGESGGVPFLVLEFVTGGTLAQWAAGRAVPPLQAAVLVEQVARAAHYAHEKGIVHRDIKPQNVLLALDGPEGPVVPKLTDFGLAKLLDSGTEETPTGAVLGTPAYMAPEQVRPDVGAIGPRTDVYALGATLYALLTGGPPFRAATPLATVAQVVADPPVPPRKTRPELPADLEAVCLKCLEKDPARRYATAEELAADLARFRTGRPTRARPVGWTGSAWRTVRRKRRAVATALGAALAAGAAFAVAWSVAPGPVAPGSPDKRADLLRDLDKGEPVELIGDGGEPHWYRWRGMASTLGRSQFGGPSVVFQTTKTTGLELVPDPRRDRYRVTAELRHLTLSSEADEHRKEVGVGRVGLFLAAQSDDCPDGTRFDRYLLLWYTDFLTQRGRPDQRRFACEDRLLAYRKNGPQSDQTIFVEFLFDAWYKVPPNGVGFPSPWRRIVADVSPGGVRVSFESQTGADDPWTVLSQWTVRKEDLRKARSGHENNPKAKTDYPEVVRRLATWSPRMPIGIVASNSAVEVRRVAIEPQPAGGDNAH</sequence>
<evidence type="ECO:0000256" key="7">
    <source>
        <dbReference type="PROSITE-ProRule" id="PRU10141"/>
    </source>
</evidence>
<evidence type="ECO:0000313" key="9">
    <source>
        <dbReference type="EMBL" id="QJW98021.1"/>
    </source>
</evidence>
<evidence type="ECO:0000256" key="2">
    <source>
        <dbReference type="ARBA" id="ARBA00022527"/>
    </source>
</evidence>
<evidence type="ECO:0000256" key="5">
    <source>
        <dbReference type="ARBA" id="ARBA00022777"/>
    </source>
</evidence>
<dbReference type="GO" id="GO:0005524">
    <property type="term" value="F:ATP binding"/>
    <property type="evidence" value="ECO:0007669"/>
    <property type="project" value="UniProtKB-UniRule"/>
</dbReference>
<keyword evidence="4 7" id="KW-0547">Nucleotide-binding</keyword>
<dbReference type="SUPFAM" id="SSF56112">
    <property type="entry name" value="Protein kinase-like (PK-like)"/>
    <property type="match status" value="1"/>
</dbReference>
<dbReference type="AlphaFoldDB" id="A0A6M5YXL9"/>
<evidence type="ECO:0000256" key="3">
    <source>
        <dbReference type="ARBA" id="ARBA00022679"/>
    </source>
</evidence>
<proteinExistence type="predicted"/>
<accession>A0A6M5YXL9</accession>
<gene>
    <name evidence="9" type="ORF">FTUN_5601</name>
</gene>
<dbReference type="Gene3D" id="3.30.200.20">
    <property type="entry name" value="Phosphorylase Kinase, domain 1"/>
    <property type="match status" value="1"/>
</dbReference>
<dbReference type="PANTHER" id="PTHR43289">
    <property type="entry name" value="MITOGEN-ACTIVATED PROTEIN KINASE KINASE KINASE 20-RELATED"/>
    <property type="match status" value="1"/>
</dbReference>
<dbReference type="PROSITE" id="PS00108">
    <property type="entry name" value="PROTEIN_KINASE_ST"/>
    <property type="match status" value="1"/>
</dbReference>
<evidence type="ECO:0000259" key="8">
    <source>
        <dbReference type="PROSITE" id="PS50011"/>
    </source>
</evidence>
<keyword evidence="5 9" id="KW-0418">Kinase</keyword>
<dbReference type="InterPro" id="IPR017441">
    <property type="entry name" value="Protein_kinase_ATP_BS"/>
</dbReference>
<protein>
    <recommendedName>
        <fullName evidence="1">non-specific serine/threonine protein kinase</fullName>
        <ecNumber evidence="1">2.7.11.1</ecNumber>
    </recommendedName>
</protein>
<evidence type="ECO:0000256" key="4">
    <source>
        <dbReference type="ARBA" id="ARBA00022741"/>
    </source>
</evidence>
<dbReference type="Proteomes" id="UP000503447">
    <property type="component" value="Chromosome"/>
</dbReference>
<evidence type="ECO:0000313" key="10">
    <source>
        <dbReference type="Proteomes" id="UP000503447"/>
    </source>
</evidence>
<dbReference type="Gene3D" id="1.10.510.10">
    <property type="entry name" value="Transferase(Phosphotransferase) domain 1"/>
    <property type="match status" value="1"/>
</dbReference>
<dbReference type="InterPro" id="IPR008271">
    <property type="entry name" value="Ser/Thr_kinase_AS"/>
</dbReference>